<evidence type="ECO:0000313" key="3">
    <source>
        <dbReference type="EMBL" id="VFJ45695.1"/>
    </source>
</evidence>
<evidence type="ECO:0000313" key="2">
    <source>
        <dbReference type="EMBL" id="VFJ43728.1"/>
    </source>
</evidence>
<sequence>MNILVFDIETIPDVKSGRRLFDLHDLDDRQVAEVMFQHRRQESGTEFLRHDLHRIVAISAVFRSGTRFKVGSFGSEDSSEKELMQRFFDGIGKSFPVLVSWNGSGFDLPVLHYRSLLHGVNAMRYWDTGDFDKNFRWNNYINRFHYRHTDLMDVLSGYQMRATVPLHEMASLLGFPGKLGIDGSQVWDKYLDGDVKAIRDYCETDVLNTYLVYLRFELIRGRLTESEHERECQKVKDELASSEESHLREFLTVWTNRSPDEVA</sequence>
<dbReference type="AlphaFoldDB" id="A0A450S200"/>
<dbReference type="Gene3D" id="3.30.420.10">
    <property type="entry name" value="Ribonuclease H-like superfamily/Ribonuclease H"/>
    <property type="match status" value="1"/>
</dbReference>
<dbReference type="InterPro" id="IPR036397">
    <property type="entry name" value="RNaseH_sf"/>
</dbReference>
<dbReference type="Pfam" id="PF10108">
    <property type="entry name" value="DNA_pol_B_exo2"/>
    <property type="match status" value="1"/>
</dbReference>
<dbReference type="InterPro" id="IPR012337">
    <property type="entry name" value="RNaseH-like_sf"/>
</dbReference>
<reference evidence="3" key="1">
    <citation type="submission" date="2019-02" db="EMBL/GenBank/DDBJ databases">
        <authorList>
            <person name="Gruber-Vodicka R. H."/>
            <person name="Seah K. B. B."/>
        </authorList>
    </citation>
    <scope>NUCLEOTIDE SEQUENCE</scope>
    <source>
        <strain evidence="3">BECK_DK161</strain>
        <strain evidence="2">BECK_DK47</strain>
    </source>
</reference>
<dbReference type="SUPFAM" id="SSF53098">
    <property type="entry name" value="Ribonuclease H-like"/>
    <property type="match status" value="1"/>
</dbReference>
<accession>A0A450S200</accession>
<dbReference type="EMBL" id="CAADEY010000012">
    <property type="protein sequence ID" value="VFJ45695.1"/>
    <property type="molecule type" value="Genomic_DNA"/>
</dbReference>
<protein>
    <recommendedName>
        <fullName evidence="1">Predicted 3'-5' exonuclease PolB-like domain-containing protein</fullName>
    </recommendedName>
</protein>
<dbReference type="GO" id="GO:0003676">
    <property type="term" value="F:nucleic acid binding"/>
    <property type="evidence" value="ECO:0007669"/>
    <property type="project" value="InterPro"/>
</dbReference>
<name>A0A450S200_9GAMM</name>
<dbReference type="InterPro" id="IPR019288">
    <property type="entry name" value="3'-5'_exonuclease_PolB-like"/>
</dbReference>
<dbReference type="CDD" id="cd05782">
    <property type="entry name" value="DNA_polB_like1_exo"/>
    <property type="match status" value="1"/>
</dbReference>
<gene>
    <name evidence="2" type="ORF">BECKDK2373B_GA0170837_100635</name>
    <name evidence="3" type="ORF">BECKDK2373C_GA0170839_101225</name>
</gene>
<evidence type="ECO:0000259" key="1">
    <source>
        <dbReference type="Pfam" id="PF10108"/>
    </source>
</evidence>
<organism evidence="3">
    <name type="scientific">Candidatus Kentrum sp. DK</name>
    <dbReference type="NCBI Taxonomy" id="2126562"/>
    <lineage>
        <taxon>Bacteria</taxon>
        <taxon>Pseudomonadati</taxon>
        <taxon>Pseudomonadota</taxon>
        <taxon>Gammaproteobacteria</taxon>
        <taxon>Candidatus Kentrum</taxon>
    </lineage>
</organism>
<proteinExistence type="predicted"/>
<dbReference type="EMBL" id="CAADEX010000006">
    <property type="protein sequence ID" value="VFJ43728.1"/>
    <property type="molecule type" value="Genomic_DNA"/>
</dbReference>
<feature type="domain" description="Predicted 3'-5' exonuclease PolB-like" evidence="1">
    <location>
        <begin position="45"/>
        <end position="254"/>
    </location>
</feature>